<dbReference type="InterPro" id="IPR006162">
    <property type="entry name" value="Ppantetheine_attach_site"/>
</dbReference>
<keyword evidence="14" id="KW-1185">Reference proteome</keyword>
<dbReference type="RefSeq" id="WP_114017397.1">
    <property type="nucleotide sequence ID" value="NZ_QOIM01000039.1"/>
</dbReference>
<comment type="pathway">
    <text evidence="2">Antibiotic biosynthesis.</text>
</comment>
<dbReference type="InterPro" id="IPR014031">
    <property type="entry name" value="Ketoacyl_synth_C"/>
</dbReference>
<dbReference type="SUPFAM" id="SSF47336">
    <property type="entry name" value="ACP-like"/>
    <property type="match status" value="2"/>
</dbReference>
<dbReference type="FunFam" id="1.10.1200.10:FF:000007">
    <property type="entry name" value="Probable polyketide synthase pks17"/>
    <property type="match status" value="2"/>
</dbReference>
<dbReference type="PROSITE" id="PS50075">
    <property type="entry name" value="CARRIER"/>
    <property type="match status" value="2"/>
</dbReference>
<dbReference type="InterPro" id="IPR050091">
    <property type="entry name" value="PKS_NRPS_Biosynth_Enz"/>
</dbReference>
<dbReference type="Pfam" id="PF08659">
    <property type="entry name" value="KR"/>
    <property type="match status" value="2"/>
</dbReference>
<dbReference type="SMART" id="SM00823">
    <property type="entry name" value="PKS_PP"/>
    <property type="match status" value="2"/>
</dbReference>
<feature type="domain" description="Carrier" evidence="10">
    <location>
        <begin position="3377"/>
        <end position="3452"/>
    </location>
</feature>
<comment type="caution">
    <text evidence="13">The sequence shown here is derived from an EMBL/GenBank/DDBJ whole genome shotgun (WGS) entry which is preliminary data.</text>
</comment>
<sequence length="4038" mass="418905">MAASDPKLVEALRASLKETERLREQNRLLSNASREPIAIVGMACRYPGGVVSPEGLWQLVADGVDAIDGFPTNRGWDLERLYDPDPDSRGTSYAREGGFLHDAGEFDADFFGISPREALAIDPQQRLLLESSWEAVERAGIDPSALRGSRTGVFAGVMYHDYGTRSAAPGELEGMLGTGSSGSVASGRVSYAFGFEGPAVTVDTACSSSLVALHLAVQALRSGECDMALAGGVTVMATPNTFVEFSRQRGLSPDGRCKSFAAAADGTGWGEGVGMLLVERLSDARRNGHRVLAVVRGSAVNQDGASNGLTAPNGPSQQHVIRQALASAELTAPDVGAVECHGTGTTLGDPIEAQALIATYGQDRPADRPLWLGSLKSNIGHAQAAAGVAGVIKMVMAMRHGMLPKTLHVDEPTGHVDWSDGTVALLTEARAWDTDDRPRRAGISSFGISGTNAHVIIEQAQEEAEEPERRDLPVVPWLISARTEAALRAQAAQLAEHLSVADVDDVAAGAALYRTRALLEQRGVVIGADHDELLAGLRALAAGEQSADVLTGGGDGGKAGFLFAGQGSQRLGMGRALAETFPVFAQALDEVAAALDPLLPHPVRAVMFAEPDSDLSAALDETGMTQPALFAFEVAHYRLLTSFGVTPAVLVGHSIGEIAAAHVAGVFSLQDACTLVAARARLMQALPGRQAMLAVAAPEADVAPLLEADERAGIAAVNGPASVVVSGAEDAVDRIASVLGERGVRTRRLRVSHAFHSPLMEPMLAEFGDIAAGLTCREPSIPVISNVTGRLATEGQLTDPGYWVRHVRQTVRFADGVAAARAAGAELFVEVGPDATLSGLARQILDTATVVPTARKGRDETRAFVAALGRLHAVGVPVDWSVYLGEATARVDLPTYAFQHERYWLEHGSAAGDLSAAGLSPLDHPVLSAVLPATESDGLTLTGRLSAAGQPWLTDHDVLGTVLVPGTGLLELVMQAGHEAGSPHVRELTLHAPLVVPARGGLHLRVTVEAQDGAGVRNVSVHSRDEDDLDGAWTLHASGALGTAPATSPRSTTQWPPTGAASVDLTDAYTFLLDRGYAYGPVFRGLRAMWRRGEELFAEVELPEQAHADAARFGLHPALLDAAMHAPLLDDRRLDGAPRTVLPFTWSGATLHSAGAASLRVHITRTGGDSVSLTATDPTGEPVLTVESLVSRPVAAEQLGSGNGALFHLDWVTVPIGRAPGAGLASAGTGIPGVPAGQFDDLESLAASGPVAPWVVVGCQGAEGAVPAAMRRTTRAVLEQVQTFLADERFAASRLVVVTRGAVATGPQEELVPAAAPVWGLVRAAQAEHPDRIILVDVDGADESGAALAGALETGEPEMAIRAGTVAVPRLTRKTAPPVDVPALDPEGTVLVTGGTGGLGALAARRLVVEHGVRHLVLAGRRGADAPGATELIDELAELGASARAVACDVASRDALTRLLASVPAEHPLTGVVHAAGTGDTGLVDSLTPDRLDEVFAAKADGAWFLHELTAGMDLAAFVLFSSAGGLVLAAGQGAYAAANVFLDGLAAHRRRLGLAGTSLAFGLWDTSTGLSRALSDADLERMRRQGYPPLTVEEGLSGFSAGLASKEAVVVPLRVDTAALRTSAHTPALLRGLVRRPRPATRGAAGGSPSGWAQRLAGMGAAERARVVSELVRDKVAAVLGHTSSARIEPERAFSDLGFDSLTAVELRNQLDAATGLRLPATLVFDHPHARAVAQRIESELVDGAADTPAAVVAAPAANDEPIAIVGMACRYPGGVTSPEDLWQLVADEVDAVSHFPTDRGWDIERIYDPEPGTPGKSYTRAGGFLYDAADFDPAFFGISPREALSMDPQQRLLLETSWEAFEHAGLDPHSRRGSRTGVFAGVMYHDYGLGVPGSTSGGSLISGRVSYTLGFEGPAVTVDTACSSSLVALHMAVQALRSGECELALAGGVTVMSSPGMFVEFSRQRGLAPDGRCKSFADGADGAGWAEGVGVLLVERLSDARRNGHQVLAVVRGSAVNQDGASNGLTAPNGPSQERVIRQALANAGLTTSDIDAVEAHGTGTTLGDPIEAQALIATYGQGRPADRPLRLGSVKSNMGHAQAAAGVAGLIKMVMAMHNETLPRTLHVDEPSSHVDWSAGAVELLTEAKQWDGSDRVRRAAVSSFGISGTNAHVVIEQAPPSADPQPADRPSPVVPWVLSAGSADALRAQADRLRSWVSERPELDPGDVGWSLASGRAALGHRAVVLGADRDGLLASLSDLADGTTGASGPPAIEGSAAAHGATALLFAGQGSQRPGMGRALSDAFPEFAAALDEICQALDPLLAHPLRETMFAEPDSDLSAALDETGMTQPALFAFEVALFRLLTSFGVTPDVLVGHSIGELAAAHVAGVFSLQDACRLVAERARSMQALPAGGAMLAVAAPEADVLPLLDERTGVAAVNGPAEVVVSGAEDAVEEIAAVLTERGVRTRRLRVSHAFHSPLMDPMLDEYRRVAESVTYHEPTIPVVSNVTGEPAAEGELTDPDYWIAHVRRTVRFADGVTAARTGGATRFVEIGPDRVLTGLVRQGLDETALAVATTRRDHDETRTFVEALARLHTSGVAVEWSGMLTSRRRVQLPTYAFQRERFWLDGAATSDTAEAVGLGPLDHPLLSALTELPGSGGILATGRLSPATHTWLADHMVNDVLIVPGTALVEMAVRAGDEAGCATLAELTLRAPLVLPRDGAAHVQIHVGGLDEHGTRPVEIHSSQDHGSWTCHATGLLADGPAEPSADLTQWPPPGAQPVDVGDTYEQLAGLGLRYGPLFQGLSAAWRTGDAVYAEITLPEQAHDEAERFGIHPALLDAALHSMGVGDHLQETEPGRPFLPFAWRQVALHATGATALRVRVAHTGGDNTVTLAVADPAGAPVADIGSLTLRQVAADQLAGDADSRPLFRTAWAPTPCGDGSAEGLAVLGEDLFGLWPTVAEAEHVPEWVLVGTPRTAADVPDAVRVTTTAVLGHLQEWLADERFAASRLAVVTRGAVATGADEDVDLGQAPVWGLVRAAQAENPGRILLVDLDDEQDSVRALPGVLATGEPESAVRGGEMSVPRFTRVSPEAAAQPALDPEGTVLITGGTGGLGALVARHLVTEHGARHLLLVGRRGTEAPGAAEQVAVLTQLGATVEAVACDVQDRDALARLIASIPDAHPLNAVIHAAGVGDNGLIASQTAERMAPVLATKADAAWHLHELTAGRELAAFVMFSSAGGLVLAAGQASYAAANVFLDGLAAHRRRAGLPGVSLAFGMWETATGLTRRLSAVDLDRMRRQGLPALSVADGLAGFDAGLTTPEAHLAPLRVETGLLRSRTDVPALLRGLVPSTARRVSRSVAAAGPDRGLPGGDRGLSLDLVREKVAAVLGYASPQQVGPTKAFQELGFDSLTAVELRNELNTATGLRLPATLVFDHPNAQAVADHLDTQLTSGTATTPSVTPAVAADTEPVAIVGMACRYPGGVASPEDLWRLVFEGVDAVSEFPTDRGWDLAGLYDPDPDSRGTAYTRHGGFLHDAGLFDPGFFGISPREALAMDPQQRLLLETSWEAVERAGIDPRTLRGTRAGVFAGSMYHDYLSQTPQAPDDLEGLIGTGNSGSVLSGRVAYTLGLEGPAVTVDTACSSSLVALHMAVQALRSGECELALAGGVTVMATPGTFVEFSRQRGLSPDGRCKAFGAGADGTGWGEGVGMLLVERLSDARRNGHPVLAVVRGSAVNQDGASNGLTAPNGPSQQRVIGQALADAGLSASDVDAVEAHGTGTALGDPIEAQALIAAYGQDRPAGRPLWLGSIKSNIGHAQAAAGVAGVIKMVMAMRHGVLPRTLHVDEPSPHVDWTAGAVGLLADAQEWAEGDGARRAGVSSFGIAGTNAHVLIEQVDEPAAVAAVAAPPVVPWLVSAATAEGVSAQASKLLTHLDADADIALVAAALASSRTVLDHRAVVIGADRAALLAGLEKLAEGEVCAGVVAGSGSGGKLGLLFAGQGSQRLGMGRSLVAAFPVFAEALDEVVGVLDPLVSFS</sequence>
<dbReference type="PROSITE" id="PS00012">
    <property type="entry name" value="PHOSPHOPANTETHEINE"/>
    <property type="match status" value="2"/>
</dbReference>
<feature type="non-terminal residue" evidence="13">
    <location>
        <position position="4038"/>
    </location>
</feature>
<dbReference type="SMART" id="SM00825">
    <property type="entry name" value="PKS_KS"/>
    <property type="match status" value="3"/>
</dbReference>
<evidence type="ECO:0000259" key="11">
    <source>
        <dbReference type="PROSITE" id="PS52004"/>
    </source>
</evidence>
<feature type="domain" description="Ketosynthase family 3 (KS3)" evidence="11">
    <location>
        <begin position="34"/>
        <end position="459"/>
    </location>
</feature>
<feature type="active site" description="Proton donor; for dehydratase activity" evidence="9">
    <location>
        <position position="1121"/>
    </location>
</feature>
<dbReference type="InterPro" id="IPR016036">
    <property type="entry name" value="Malonyl_transacylase_ACP-bd"/>
</dbReference>
<evidence type="ECO:0000313" key="13">
    <source>
        <dbReference type="EMBL" id="RCG16179.1"/>
    </source>
</evidence>
<dbReference type="Pfam" id="PF14765">
    <property type="entry name" value="PS-DH"/>
    <property type="match status" value="2"/>
</dbReference>
<dbReference type="InterPro" id="IPR032821">
    <property type="entry name" value="PKS_assoc"/>
</dbReference>
<dbReference type="SMART" id="SM00826">
    <property type="entry name" value="PKS_DH"/>
    <property type="match status" value="2"/>
</dbReference>
<comment type="cofactor">
    <cofactor evidence="1">
        <name>pantetheine 4'-phosphate</name>
        <dbReference type="ChEBI" id="CHEBI:47942"/>
    </cofactor>
</comment>
<evidence type="ECO:0000256" key="5">
    <source>
        <dbReference type="ARBA" id="ARBA00022679"/>
    </source>
</evidence>
<dbReference type="SUPFAM" id="SSF53901">
    <property type="entry name" value="Thiolase-like"/>
    <property type="match status" value="3"/>
</dbReference>
<dbReference type="InterPro" id="IPR001227">
    <property type="entry name" value="Ac_transferase_dom_sf"/>
</dbReference>
<organism evidence="13 14">
    <name type="scientific">Streptomyces reniochalinae</name>
    <dbReference type="NCBI Taxonomy" id="2250578"/>
    <lineage>
        <taxon>Bacteria</taxon>
        <taxon>Bacillati</taxon>
        <taxon>Actinomycetota</taxon>
        <taxon>Actinomycetes</taxon>
        <taxon>Kitasatosporales</taxon>
        <taxon>Streptomycetaceae</taxon>
        <taxon>Streptomyces</taxon>
    </lineage>
</organism>
<feature type="region of interest" description="N-terminal hotdog fold" evidence="9">
    <location>
        <begin position="924"/>
        <end position="1048"/>
    </location>
</feature>
<evidence type="ECO:0000256" key="2">
    <source>
        <dbReference type="ARBA" id="ARBA00004792"/>
    </source>
</evidence>
<dbReference type="InterPro" id="IPR016035">
    <property type="entry name" value="Acyl_Trfase/lysoPLipase"/>
</dbReference>
<dbReference type="InterPro" id="IPR014030">
    <property type="entry name" value="Ketoacyl_synth_N"/>
</dbReference>
<keyword evidence="3" id="KW-0596">Phosphopantetheine</keyword>
<dbReference type="OrthoDB" id="9778690at2"/>
<keyword evidence="4" id="KW-0597">Phosphoprotein</keyword>
<dbReference type="CDD" id="cd00833">
    <property type="entry name" value="PKS"/>
    <property type="match status" value="3"/>
</dbReference>
<keyword evidence="5" id="KW-0808">Transferase</keyword>
<dbReference type="PANTHER" id="PTHR43775">
    <property type="entry name" value="FATTY ACID SYNTHASE"/>
    <property type="match status" value="1"/>
</dbReference>
<feature type="active site" description="Proton acceptor; for dehydratase activity" evidence="9">
    <location>
        <position position="956"/>
    </location>
</feature>
<dbReference type="EMBL" id="QOIM01000039">
    <property type="protein sequence ID" value="RCG16179.1"/>
    <property type="molecule type" value="Genomic_DNA"/>
</dbReference>
<dbReference type="Proteomes" id="UP000253507">
    <property type="component" value="Unassembled WGS sequence"/>
</dbReference>
<dbReference type="Gene3D" id="3.30.70.3290">
    <property type="match status" value="2"/>
</dbReference>
<dbReference type="InterPro" id="IPR036736">
    <property type="entry name" value="ACP-like_sf"/>
</dbReference>
<name>A0A367EEI2_9ACTN</name>
<dbReference type="InterPro" id="IPR013968">
    <property type="entry name" value="PKS_KR"/>
</dbReference>
<proteinExistence type="predicted"/>
<dbReference type="InterPro" id="IPR057326">
    <property type="entry name" value="KR_dom"/>
</dbReference>
<dbReference type="Gene3D" id="3.40.47.10">
    <property type="match status" value="3"/>
</dbReference>
<dbReference type="InterPro" id="IPR016039">
    <property type="entry name" value="Thiolase-like"/>
</dbReference>
<dbReference type="GO" id="GO:0031177">
    <property type="term" value="F:phosphopantetheine binding"/>
    <property type="evidence" value="ECO:0007669"/>
    <property type="project" value="InterPro"/>
</dbReference>
<dbReference type="InterPro" id="IPR049552">
    <property type="entry name" value="PKS_DH_N"/>
</dbReference>
<dbReference type="FunFam" id="3.40.366.10:FF:000002">
    <property type="entry name" value="Probable polyketide synthase 2"/>
    <property type="match status" value="2"/>
</dbReference>
<dbReference type="InterPro" id="IPR009081">
    <property type="entry name" value="PP-bd_ACP"/>
</dbReference>
<dbReference type="SUPFAM" id="SSF52151">
    <property type="entry name" value="FabD/lysophospholipase-like"/>
    <property type="match status" value="3"/>
</dbReference>
<dbReference type="Pfam" id="PF00109">
    <property type="entry name" value="ketoacyl-synt"/>
    <property type="match status" value="3"/>
</dbReference>
<dbReference type="InterPro" id="IPR014043">
    <property type="entry name" value="Acyl_transferase_dom"/>
</dbReference>
<feature type="region of interest" description="C-terminal hotdog fold" evidence="9">
    <location>
        <begin position="2779"/>
        <end position="2921"/>
    </location>
</feature>
<dbReference type="PROSITE" id="PS52004">
    <property type="entry name" value="KS3_2"/>
    <property type="match status" value="3"/>
</dbReference>
<dbReference type="InterPro" id="IPR020807">
    <property type="entry name" value="PKS_DH"/>
</dbReference>
<dbReference type="SUPFAM" id="SSF55048">
    <property type="entry name" value="Probable ACP-binding domain of malonyl-CoA ACP transacylase"/>
    <property type="match status" value="2"/>
</dbReference>
<dbReference type="Gene3D" id="3.10.129.110">
    <property type="entry name" value="Polyketide synthase dehydratase"/>
    <property type="match status" value="2"/>
</dbReference>
<dbReference type="InterPro" id="IPR020841">
    <property type="entry name" value="PKS_Beta-ketoAc_synthase_dom"/>
</dbReference>
<dbReference type="CDD" id="cd08956">
    <property type="entry name" value="KR_3_FAS_SDR_x"/>
    <property type="match status" value="2"/>
</dbReference>
<keyword evidence="7" id="KW-0511">Multifunctional enzyme</keyword>
<feature type="region of interest" description="C-terminal hotdog fold" evidence="9">
    <location>
        <begin position="1060"/>
        <end position="1200"/>
    </location>
</feature>
<evidence type="ECO:0000256" key="6">
    <source>
        <dbReference type="ARBA" id="ARBA00023194"/>
    </source>
</evidence>
<keyword evidence="6" id="KW-0045">Antibiotic biosynthesis</keyword>
<evidence type="ECO:0000259" key="10">
    <source>
        <dbReference type="PROSITE" id="PS50075"/>
    </source>
</evidence>
<dbReference type="GO" id="GO:0004312">
    <property type="term" value="F:fatty acid synthase activity"/>
    <property type="evidence" value="ECO:0007669"/>
    <property type="project" value="TreeGrafter"/>
</dbReference>
<dbReference type="GO" id="GO:0006633">
    <property type="term" value="P:fatty acid biosynthetic process"/>
    <property type="evidence" value="ECO:0007669"/>
    <property type="project" value="InterPro"/>
</dbReference>
<dbReference type="PROSITE" id="PS00606">
    <property type="entry name" value="KS3_1"/>
    <property type="match status" value="3"/>
</dbReference>
<feature type="active site" description="Proton acceptor; for dehydratase activity" evidence="9">
    <location>
        <position position="2678"/>
    </location>
</feature>
<dbReference type="Pfam" id="PF16197">
    <property type="entry name" value="KAsynt_C_assoc"/>
    <property type="match status" value="3"/>
</dbReference>
<evidence type="ECO:0000259" key="12">
    <source>
        <dbReference type="PROSITE" id="PS52019"/>
    </source>
</evidence>
<evidence type="ECO:0000313" key="14">
    <source>
        <dbReference type="Proteomes" id="UP000253507"/>
    </source>
</evidence>
<dbReference type="SMART" id="SM00822">
    <property type="entry name" value="PKS_KR"/>
    <property type="match status" value="2"/>
</dbReference>
<dbReference type="InterPro" id="IPR015083">
    <property type="entry name" value="NorB/c/GfsB-D-like_docking"/>
</dbReference>
<evidence type="ECO:0000256" key="3">
    <source>
        <dbReference type="ARBA" id="ARBA00022450"/>
    </source>
</evidence>
<feature type="domain" description="Carrier" evidence="10">
    <location>
        <begin position="1667"/>
        <end position="1742"/>
    </location>
</feature>
<dbReference type="Gene3D" id="3.40.366.10">
    <property type="entry name" value="Malonyl-Coenzyme A Acyl Carrier Protein, domain 2"/>
    <property type="match status" value="3"/>
</dbReference>
<evidence type="ECO:0000256" key="9">
    <source>
        <dbReference type="PROSITE-ProRule" id="PRU01363"/>
    </source>
</evidence>
<dbReference type="PROSITE" id="PS52019">
    <property type="entry name" value="PKS_MFAS_DH"/>
    <property type="match status" value="2"/>
</dbReference>
<evidence type="ECO:0000256" key="4">
    <source>
        <dbReference type="ARBA" id="ARBA00022553"/>
    </source>
</evidence>
<dbReference type="SMART" id="SM01294">
    <property type="entry name" value="PKS_PP_betabranch"/>
    <property type="match status" value="2"/>
</dbReference>
<dbReference type="FunFam" id="3.40.47.10:FF:000019">
    <property type="entry name" value="Polyketide synthase type I"/>
    <property type="match status" value="3"/>
</dbReference>
<dbReference type="InterPro" id="IPR020806">
    <property type="entry name" value="PKS_PP-bd"/>
</dbReference>
<dbReference type="Pfam" id="PF22953">
    <property type="entry name" value="SpnB_Rossmann"/>
    <property type="match status" value="2"/>
</dbReference>
<feature type="region of interest" description="N-terminal hotdog fold" evidence="9">
    <location>
        <begin position="2646"/>
        <end position="2767"/>
    </location>
</feature>
<dbReference type="SUPFAM" id="SSF51735">
    <property type="entry name" value="NAD(P)-binding Rossmann-fold domains"/>
    <property type="match status" value="4"/>
</dbReference>
<keyword evidence="8" id="KW-0012">Acyltransferase</keyword>
<gene>
    <name evidence="13" type="ORF">DQ392_21885</name>
</gene>
<dbReference type="Gene3D" id="3.40.50.720">
    <property type="entry name" value="NAD(P)-binding Rossmann-like Domain"/>
    <property type="match status" value="2"/>
</dbReference>
<dbReference type="Pfam" id="PF21089">
    <property type="entry name" value="PKS_DH_N"/>
    <property type="match status" value="2"/>
</dbReference>
<dbReference type="PANTHER" id="PTHR43775:SF51">
    <property type="entry name" value="INACTIVE PHENOLPHTHIOCEROL SYNTHESIS POLYKETIDE SYNTHASE TYPE I PKS1-RELATED"/>
    <property type="match status" value="1"/>
</dbReference>
<dbReference type="SMART" id="SM00827">
    <property type="entry name" value="PKS_AT"/>
    <property type="match status" value="2"/>
</dbReference>
<evidence type="ECO:0000256" key="8">
    <source>
        <dbReference type="ARBA" id="ARBA00023315"/>
    </source>
</evidence>
<dbReference type="Gene3D" id="1.10.1200.10">
    <property type="entry name" value="ACP-like"/>
    <property type="match status" value="2"/>
</dbReference>
<dbReference type="InterPro" id="IPR018201">
    <property type="entry name" value="Ketoacyl_synth_AS"/>
</dbReference>
<feature type="active site" description="Proton donor; for dehydratase activity" evidence="9">
    <location>
        <position position="2840"/>
    </location>
</feature>
<dbReference type="InterPro" id="IPR036291">
    <property type="entry name" value="NAD(P)-bd_dom_sf"/>
</dbReference>
<evidence type="ECO:0000256" key="1">
    <source>
        <dbReference type="ARBA" id="ARBA00001957"/>
    </source>
</evidence>
<dbReference type="GO" id="GO:0004315">
    <property type="term" value="F:3-oxoacyl-[acyl-carrier-protein] synthase activity"/>
    <property type="evidence" value="ECO:0007669"/>
    <property type="project" value="InterPro"/>
</dbReference>
<feature type="domain" description="Ketosynthase family 3 (KS3)" evidence="11">
    <location>
        <begin position="3470"/>
        <end position="3896"/>
    </location>
</feature>
<accession>A0A367EEI2</accession>
<dbReference type="InterPro" id="IPR042104">
    <property type="entry name" value="PKS_dehydratase_sf"/>
</dbReference>
<feature type="domain" description="PKS/mFAS DH" evidence="12">
    <location>
        <begin position="2646"/>
        <end position="2921"/>
    </location>
</feature>
<dbReference type="InterPro" id="IPR055123">
    <property type="entry name" value="SpnB-like_Rossmann"/>
</dbReference>
<dbReference type="Pfam" id="PF00698">
    <property type="entry name" value="Acyl_transf_1"/>
    <property type="match status" value="2"/>
</dbReference>
<dbReference type="Pfam" id="PF08990">
    <property type="entry name" value="Docking"/>
    <property type="match status" value="1"/>
</dbReference>
<feature type="domain" description="Ketosynthase family 3 (KS3)" evidence="11">
    <location>
        <begin position="1761"/>
        <end position="2177"/>
    </location>
</feature>
<dbReference type="GO" id="GO:0033068">
    <property type="term" value="P:macrolide biosynthetic process"/>
    <property type="evidence" value="ECO:0007669"/>
    <property type="project" value="UniProtKB-ARBA"/>
</dbReference>
<feature type="domain" description="PKS/mFAS DH" evidence="12">
    <location>
        <begin position="924"/>
        <end position="1200"/>
    </location>
</feature>
<evidence type="ECO:0000256" key="7">
    <source>
        <dbReference type="ARBA" id="ARBA00023268"/>
    </source>
</evidence>
<protein>
    <submittedName>
        <fullName evidence="13">SDR family NAD(P)-dependent oxidoreductase</fullName>
    </submittedName>
</protein>
<dbReference type="InterPro" id="IPR049551">
    <property type="entry name" value="PKS_DH_C"/>
</dbReference>
<reference evidence="13 14" key="1">
    <citation type="submission" date="2018-06" db="EMBL/GenBank/DDBJ databases">
        <title>Streptomyces reniochalinae sp. nov. and Streptomyces diacarnus sp. nov. from marine sponges.</title>
        <authorList>
            <person name="Li L."/>
        </authorList>
    </citation>
    <scope>NUCLEOTIDE SEQUENCE [LARGE SCALE GENOMIC DNA]</scope>
    <source>
        <strain evidence="13 14">LHW50302</strain>
    </source>
</reference>
<dbReference type="InterPro" id="IPR049900">
    <property type="entry name" value="PKS_mFAS_DH"/>
</dbReference>
<dbReference type="Pfam" id="PF00550">
    <property type="entry name" value="PP-binding"/>
    <property type="match status" value="2"/>
</dbReference>
<dbReference type="Pfam" id="PF02801">
    <property type="entry name" value="Ketoacyl-synt_C"/>
    <property type="match status" value="3"/>
</dbReference>